<dbReference type="Proteomes" id="UP001302493">
    <property type="component" value="Chromosome"/>
</dbReference>
<organism evidence="1 2">
    <name type="scientific">Brevundimonas nasdae</name>
    <dbReference type="NCBI Taxonomy" id="172043"/>
    <lineage>
        <taxon>Bacteria</taxon>
        <taxon>Pseudomonadati</taxon>
        <taxon>Pseudomonadota</taxon>
        <taxon>Alphaproteobacteria</taxon>
        <taxon>Caulobacterales</taxon>
        <taxon>Caulobacteraceae</taxon>
        <taxon>Brevundimonas</taxon>
    </lineage>
</organism>
<dbReference type="EMBL" id="CP119180">
    <property type="protein sequence ID" value="WOB79945.1"/>
    <property type="molecule type" value="Genomic_DNA"/>
</dbReference>
<keyword evidence="2" id="KW-1185">Reference proteome</keyword>
<sequence>MKIRNVVAGKGTPSMQAWDALKRPIWMFDPVALRGVYANAAALDLWGSDNLDALLARDFSNVSPAVLARTERLARETANGETLTEDWTFYPHGRPLTVSAVISTYRLTDGTPVLLFEAAPIAVENEERRAVEALRHTSTLITLFDSEARPIFSNPSAFAAYGSTAHPFEARFAEPERAQPMLATALSGSAISDVCEIITREGVRWHHLDVRPVTDPVTGHLGVLLNEIDVTDRVEAEQARVAAEQKTSMAEARQKFLTDMSHELRTPLNAVIGFSDLLSKAGLPDEQADQAARINGAGQRLLSVVNDMIDLSADNVVPLEPSDTPAEPAPPANEDAPALRVLYVDDHDSNRALVMAVMTAQGIACATANDGEQGVEAARTGEWDVILMDVQMPIMDGVAATRAIRALPGVVGRTPILALTANTLPEQLIQYEQAGMDDCIAKPMNIVDLVMRVTAWGASDWRIFDPRLEDAAVAVA</sequence>
<proteinExistence type="predicted"/>
<evidence type="ECO:0000313" key="2">
    <source>
        <dbReference type="Proteomes" id="UP001302493"/>
    </source>
</evidence>
<reference evidence="1" key="1">
    <citation type="submission" date="2023-03" db="EMBL/GenBank/DDBJ databases">
        <title>Genome sequence of Brevundimonas nasdae SJTX8.</title>
        <authorList>
            <person name="Liang R."/>
        </authorList>
    </citation>
    <scope>NUCLEOTIDE SEQUENCE</scope>
    <source>
        <strain evidence="1">X8</strain>
    </source>
</reference>
<gene>
    <name evidence="1" type="ORF">PZA08_07160</name>
</gene>
<accession>A0ACD4VPG2</accession>
<name>A0ACD4VPG2_9CAUL</name>
<protein>
    <submittedName>
        <fullName evidence="1">Response regulator</fullName>
    </submittedName>
</protein>
<evidence type="ECO:0000313" key="1">
    <source>
        <dbReference type="EMBL" id="WOB79945.1"/>
    </source>
</evidence>